<dbReference type="Gene3D" id="1.10.260.40">
    <property type="entry name" value="lambda repressor-like DNA-binding domains"/>
    <property type="match status" value="1"/>
</dbReference>
<dbReference type="Proteomes" id="UP001596226">
    <property type="component" value="Unassembled WGS sequence"/>
</dbReference>
<sequence>MEHTPPPNDAHPPASERFRRELRNCRIHRGLTQRALADLVRFSRETVAAVESGRRFGSHEFAVRCDDVLHTDGRLAALWPQVAAEQSAADGRRGPRAAQTARPDLPVPRQRGRRDARDPGAMVDAIDELRELIGQVLGGQPDPDDQGRRPAPGHHDDQH</sequence>
<evidence type="ECO:0000313" key="3">
    <source>
        <dbReference type="EMBL" id="MFC5924151.1"/>
    </source>
</evidence>
<protein>
    <submittedName>
        <fullName evidence="3">Helix-turn-helix transcriptional regulator</fullName>
    </submittedName>
</protein>
<dbReference type="InterPro" id="IPR010982">
    <property type="entry name" value="Lambda_DNA-bd_dom_sf"/>
</dbReference>
<gene>
    <name evidence="3" type="ORF">ACFQGL_12435</name>
</gene>
<reference evidence="4" key="1">
    <citation type="journal article" date="2019" name="Int. J. Syst. Evol. Microbiol.">
        <title>The Global Catalogue of Microorganisms (GCM) 10K type strain sequencing project: providing services to taxonomists for standard genome sequencing and annotation.</title>
        <authorList>
            <consortium name="The Broad Institute Genomics Platform"/>
            <consortium name="The Broad Institute Genome Sequencing Center for Infectious Disease"/>
            <person name="Wu L."/>
            <person name="Ma J."/>
        </authorList>
    </citation>
    <scope>NUCLEOTIDE SEQUENCE [LARGE SCALE GENOMIC DNA]</scope>
    <source>
        <strain evidence="4">CGMCC 4.7144</strain>
    </source>
</reference>
<dbReference type="SUPFAM" id="SSF47413">
    <property type="entry name" value="lambda repressor-like DNA-binding domains"/>
    <property type="match status" value="1"/>
</dbReference>
<evidence type="ECO:0000259" key="2">
    <source>
        <dbReference type="PROSITE" id="PS50943"/>
    </source>
</evidence>
<comment type="caution">
    <text evidence="3">The sequence shown here is derived from an EMBL/GenBank/DDBJ whole genome shotgun (WGS) entry which is preliminary data.</text>
</comment>
<name>A0ABW1H601_9ACTN</name>
<proteinExistence type="predicted"/>
<dbReference type="PROSITE" id="PS50943">
    <property type="entry name" value="HTH_CROC1"/>
    <property type="match status" value="1"/>
</dbReference>
<evidence type="ECO:0000313" key="4">
    <source>
        <dbReference type="Proteomes" id="UP001596226"/>
    </source>
</evidence>
<dbReference type="EMBL" id="JBHSQS010000006">
    <property type="protein sequence ID" value="MFC5924151.1"/>
    <property type="molecule type" value="Genomic_DNA"/>
</dbReference>
<evidence type="ECO:0000256" key="1">
    <source>
        <dbReference type="SAM" id="MobiDB-lite"/>
    </source>
</evidence>
<feature type="domain" description="HTH cro/C1-type" evidence="2">
    <location>
        <begin position="22"/>
        <end position="78"/>
    </location>
</feature>
<feature type="region of interest" description="Disordered" evidence="1">
    <location>
        <begin position="134"/>
        <end position="159"/>
    </location>
</feature>
<accession>A0ABW1H601</accession>
<dbReference type="SMART" id="SM00530">
    <property type="entry name" value="HTH_XRE"/>
    <property type="match status" value="1"/>
</dbReference>
<feature type="region of interest" description="Disordered" evidence="1">
    <location>
        <begin position="86"/>
        <end position="121"/>
    </location>
</feature>
<keyword evidence="4" id="KW-1185">Reference proteome</keyword>
<dbReference type="InterPro" id="IPR001387">
    <property type="entry name" value="Cro/C1-type_HTH"/>
</dbReference>
<organism evidence="3 4">
    <name type="scientific">Micromonospora vulcania</name>
    <dbReference type="NCBI Taxonomy" id="1441873"/>
    <lineage>
        <taxon>Bacteria</taxon>
        <taxon>Bacillati</taxon>
        <taxon>Actinomycetota</taxon>
        <taxon>Actinomycetes</taxon>
        <taxon>Micromonosporales</taxon>
        <taxon>Micromonosporaceae</taxon>
        <taxon>Micromonospora</taxon>
    </lineage>
</organism>
<dbReference type="RefSeq" id="WP_377510257.1">
    <property type="nucleotide sequence ID" value="NZ_JBHSQS010000006.1"/>
</dbReference>
<dbReference type="CDD" id="cd00093">
    <property type="entry name" value="HTH_XRE"/>
    <property type="match status" value="1"/>
</dbReference>
<feature type="compositionally biased region" description="Basic and acidic residues" evidence="1">
    <location>
        <begin position="145"/>
        <end position="159"/>
    </location>
</feature>
<dbReference type="Pfam" id="PF13560">
    <property type="entry name" value="HTH_31"/>
    <property type="match status" value="1"/>
</dbReference>